<comment type="caution">
    <text evidence="7">The sequence shown here is derived from an EMBL/GenBank/DDBJ whole genome shotgun (WGS) entry which is preliminary data.</text>
</comment>
<dbReference type="Proteomes" id="UP001642406">
    <property type="component" value="Unassembled WGS sequence"/>
</dbReference>
<evidence type="ECO:0000256" key="2">
    <source>
        <dbReference type="ARBA" id="ARBA00022617"/>
    </source>
</evidence>
<dbReference type="PROSITE" id="PS00086">
    <property type="entry name" value="CYTOCHROME_P450"/>
    <property type="match status" value="1"/>
</dbReference>
<dbReference type="SUPFAM" id="SSF48264">
    <property type="entry name" value="Cytochrome P450"/>
    <property type="match status" value="1"/>
</dbReference>
<dbReference type="InterPro" id="IPR002401">
    <property type="entry name" value="Cyt_P450_E_grp-I"/>
</dbReference>
<accession>A0ABP0CN23</accession>
<protein>
    <recommendedName>
        <fullName evidence="9">Cytochrome P450</fullName>
    </recommendedName>
</protein>
<keyword evidence="8" id="KW-1185">Reference proteome</keyword>
<comment type="similarity">
    <text evidence="5">Belongs to the cytochrome P450 family.</text>
</comment>
<evidence type="ECO:0000256" key="6">
    <source>
        <dbReference type="SAM" id="Phobius"/>
    </source>
</evidence>
<dbReference type="Pfam" id="PF00067">
    <property type="entry name" value="p450"/>
    <property type="match status" value="1"/>
</dbReference>
<evidence type="ECO:0000256" key="1">
    <source>
        <dbReference type="ARBA" id="ARBA00001971"/>
    </source>
</evidence>
<keyword evidence="4 5" id="KW-0408">Iron</keyword>
<dbReference type="InterPro" id="IPR001128">
    <property type="entry name" value="Cyt_P450"/>
</dbReference>
<evidence type="ECO:0008006" key="9">
    <source>
        <dbReference type="Google" id="ProtNLM"/>
    </source>
</evidence>
<feature type="transmembrane region" description="Helical" evidence="6">
    <location>
        <begin position="6"/>
        <end position="27"/>
    </location>
</feature>
<keyword evidence="6" id="KW-0812">Transmembrane</keyword>
<dbReference type="InterPro" id="IPR036396">
    <property type="entry name" value="Cyt_P450_sf"/>
</dbReference>
<keyword evidence="5" id="KW-0503">Monooxygenase</keyword>
<dbReference type="Gene3D" id="1.10.630.10">
    <property type="entry name" value="Cytochrome P450"/>
    <property type="match status" value="1"/>
</dbReference>
<dbReference type="PRINTS" id="PR00385">
    <property type="entry name" value="P450"/>
</dbReference>
<dbReference type="PANTHER" id="PTHR24305:SF172">
    <property type="entry name" value="P450, PUTATIVE (EUROFUNG)-RELATED"/>
    <property type="match status" value="1"/>
</dbReference>
<keyword evidence="5" id="KW-0560">Oxidoreductase</keyword>
<dbReference type="EMBL" id="CAWUHC010000114">
    <property type="protein sequence ID" value="CAK7233378.1"/>
    <property type="molecule type" value="Genomic_DNA"/>
</dbReference>
<gene>
    <name evidence="7" type="ORF">SBRCBS47491_008588</name>
</gene>
<sequence length="530" mass="58959">MFGFYLAGAAGALIFINLILHPLYLYLADRHALRRYPSVSIAAFTNAWGVLHQYFHTRTEAVHAAHQKYGPVVRIGPTNVSYATLQAIRDIYGHGTPACKDDFYGAQVSTHVNISDAQDKGVHSTRRRRFAAALAQSNVMQMEDNMCVHLLRLMKHLDDHADNATVVDMKRAMLHTTYGFASVLLYAQDPNLIGKNSTVTTAETPDGRLYQADMYQSMIDASRMSTSAGWAPRSMRLLKFLTQWHPGWSQGSGFRDVTIHFLRNRLRMDAERVHQGLPPLDDDLASTMLYDKKSGNALGLELGELVTESANMFNAAGENTEIALTNAVWLLARNPAAASKLRSELDAALGAMDGIEDEDDKNQPRLPRFDDVKDLPYLRACIDETMRLRPSIEGGLARVTPAQGMYVNGDWLPGGVTVSVSTHTMHRDATVFGERPEDFVPERWLSEDPKTSAMMQRGFLAFSQGGRGCIGRNIAYFEMVLILGLLFSRYDFSLPTPDWVLALEENFSAHTKALPIRVTRRACKTNAGDA</sequence>
<proteinExistence type="inferred from homology"/>
<keyword evidence="6" id="KW-0472">Membrane</keyword>
<dbReference type="PANTHER" id="PTHR24305">
    <property type="entry name" value="CYTOCHROME P450"/>
    <property type="match status" value="1"/>
</dbReference>
<comment type="cofactor">
    <cofactor evidence="1">
        <name>heme</name>
        <dbReference type="ChEBI" id="CHEBI:30413"/>
    </cofactor>
</comment>
<keyword evidence="2 5" id="KW-0349">Heme</keyword>
<organism evidence="7 8">
    <name type="scientific">Sporothrix bragantina</name>
    <dbReference type="NCBI Taxonomy" id="671064"/>
    <lineage>
        <taxon>Eukaryota</taxon>
        <taxon>Fungi</taxon>
        <taxon>Dikarya</taxon>
        <taxon>Ascomycota</taxon>
        <taxon>Pezizomycotina</taxon>
        <taxon>Sordariomycetes</taxon>
        <taxon>Sordariomycetidae</taxon>
        <taxon>Ophiostomatales</taxon>
        <taxon>Ophiostomataceae</taxon>
        <taxon>Sporothrix</taxon>
    </lineage>
</organism>
<dbReference type="InterPro" id="IPR017972">
    <property type="entry name" value="Cyt_P450_CS"/>
</dbReference>
<keyword evidence="6" id="KW-1133">Transmembrane helix</keyword>
<evidence type="ECO:0000256" key="5">
    <source>
        <dbReference type="RuleBase" id="RU000461"/>
    </source>
</evidence>
<dbReference type="PRINTS" id="PR00463">
    <property type="entry name" value="EP450I"/>
</dbReference>
<evidence type="ECO:0000256" key="3">
    <source>
        <dbReference type="ARBA" id="ARBA00022723"/>
    </source>
</evidence>
<dbReference type="InterPro" id="IPR050121">
    <property type="entry name" value="Cytochrome_P450_monoxygenase"/>
</dbReference>
<evidence type="ECO:0000313" key="8">
    <source>
        <dbReference type="Proteomes" id="UP001642406"/>
    </source>
</evidence>
<keyword evidence="3 5" id="KW-0479">Metal-binding</keyword>
<evidence type="ECO:0000313" key="7">
    <source>
        <dbReference type="EMBL" id="CAK7233378.1"/>
    </source>
</evidence>
<name>A0ABP0CN23_9PEZI</name>
<evidence type="ECO:0000256" key="4">
    <source>
        <dbReference type="ARBA" id="ARBA00023004"/>
    </source>
</evidence>
<reference evidence="7 8" key="1">
    <citation type="submission" date="2024-01" db="EMBL/GenBank/DDBJ databases">
        <authorList>
            <person name="Allen C."/>
            <person name="Tagirdzhanova G."/>
        </authorList>
    </citation>
    <scope>NUCLEOTIDE SEQUENCE [LARGE SCALE GENOMIC DNA]</scope>
</reference>